<dbReference type="RefSeq" id="WP_344419807.1">
    <property type="nucleotide sequence ID" value="NZ_BAAAQK010000016.1"/>
</dbReference>
<dbReference type="Gene3D" id="1.10.357.10">
    <property type="entry name" value="Tetracycline Repressor, domain 2"/>
    <property type="match status" value="1"/>
</dbReference>
<evidence type="ECO:0000313" key="5">
    <source>
        <dbReference type="Proteomes" id="UP001500449"/>
    </source>
</evidence>
<evidence type="ECO:0000259" key="3">
    <source>
        <dbReference type="PROSITE" id="PS50977"/>
    </source>
</evidence>
<dbReference type="InterPro" id="IPR001647">
    <property type="entry name" value="HTH_TetR"/>
</dbReference>
<dbReference type="EMBL" id="BAAAQK010000016">
    <property type="protein sequence ID" value="GAA1858050.1"/>
    <property type="molecule type" value="Genomic_DNA"/>
</dbReference>
<dbReference type="SUPFAM" id="SSF46689">
    <property type="entry name" value="Homeodomain-like"/>
    <property type="match status" value="1"/>
</dbReference>
<feature type="domain" description="HTH tetR-type" evidence="3">
    <location>
        <begin position="1"/>
        <end position="50"/>
    </location>
</feature>
<organism evidence="4 5">
    <name type="scientific">Pseudonocardia ailaonensis</name>
    <dbReference type="NCBI Taxonomy" id="367279"/>
    <lineage>
        <taxon>Bacteria</taxon>
        <taxon>Bacillati</taxon>
        <taxon>Actinomycetota</taxon>
        <taxon>Actinomycetes</taxon>
        <taxon>Pseudonocardiales</taxon>
        <taxon>Pseudonocardiaceae</taxon>
        <taxon>Pseudonocardia</taxon>
    </lineage>
</organism>
<dbReference type="Proteomes" id="UP001500449">
    <property type="component" value="Unassembled WGS sequence"/>
</dbReference>
<name>A0ABN2NCW8_9PSEU</name>
<keyword evidence="1 2" id="KW-0238">DNA-binding</keyword>
<evidence type="ECO:0000256" key="2">
    <source>
        <dbReference type="PROSITE-ProRule" id="PRU00335"/>
    </source>
</evidence>
<feature type="DNA-binding region" description="H-T-H motif" evidence="2">
    <location>
        <begin position="13"/>
        <end position="32"/>
    </location>
</feature>
<dbReference type="Pfam" id="PF00440">
    <property type="entry name" value="TetR_N"/>
    <property type="match status" value="1"/>
</dbReference>
<evidence type="ECO:0000313" key="4">
    <source>
        <dbReference type="EMBL" id="GAA1858050.1"/>
    </source>
</evidence>
<dbReference type="InterPro" id="IPR009057">
    <property type="entry name" value="Homeodomain-like_sf"/>
</dbReference>
<dbReference type="PROSITE" id="PS50977">
    <property type="entry name" value="HTH_TETR_2"/>
    <property type="match status" value="1"/>
</dbReference>
<comment type="caution">
    <text evidence="4">The sequence shown here is derived from an EMBL/GenBank/DDBJ whole genome shotgun (WGS) entry which is preliminary data.</text>
</comment>
<reference evidence="4 5" key="1">
    <citation type="journal article" date="2019" name="Int. J. Syst. Evol. Microbiol.">
        <title>The Global Catalogue of Microorganisms (GCM) 10K type strain sequencing project: providing services to taxonomists for standard genome sequencing and annotation.</title>
        <authorList>
            <consortium name="The Broad Institute Genomics Platform"/>
            <consortium name="The Broad Institute Genome Sequencing Center for Infectious Disease"/>
            <person name="Wu L."/>
            <person name="Ma J."/>
        </authorList>
    </citation>
    <scope>NUCLEOTIDE SEQUENCE [LARGE SCALE GENOMIC DNA]</scope>
    <source>
        <strain evidence="4 5">JCM 16009</strain>
    </source>
</reference>
<proteinExistence type="predicted"/>
<gene>
    <name evidence="4" type="ORF">GCM10009836_42780</name>
</gene>
<accession>A0ABN2NCW8</accession>
<sequence length="178" mass="20212">MGEILRAEPESLSLPTVAERAGLSVATAYRYFSSLDDLLTSYMRQVVIELRDYSHDCPQTGTALFDAVATHWARQVRLHGPAIVQLRSRQGFLRRLLDNDELTGIVRDAWERPIRGVLRQLRISDEHFNHALFLYNLLFDPRELLDLVDTGLQESEAVSRLIAAYFGALEGWARAGSR</sequence>
<keyword evidence="5" id="KW-1185">Reference proteome</keyword>
<protein>
    <submittedName>
        <fullName evidence="4">TetR family transcriptional regulator</fullName>
    </submittedName>
</protein>
<evidence type="ECO:0000256" key="1">
    <source>
        <dbReference type="ARBA" id="ARBA00023125"/>
    </source>
</evidence>